<dbReference type="PROSITE" id="PS50887">
    <property type="entry name" value="GGDEF"/>
    <property type="match status" value="1"/>
</dbReference>
<dbReference type="InterPro" id="IPR043128">
    <property type="entry name" value="Rev_trsase/Diguanyl_cyclase"/>
</dbReference>
<evidence type="ECO:0000256" key="1">
    <source>
        <dbReference type="SAM" id="Phobius"/>
    </source>
</evidence>
<dbReference type="Pfam" id="PF00990">
    <property type="entry name" value="GGDEF"/>
    <property type="match status" value="1"/>
</dbReference>
<name>A0ABR8SW37_9BACL</name>
<gene>
    <name evidence="3" type="ORF">H9647_06475</name>
</gene>
<keyword evidence="4" id="KW-1185">Reference proteome</keyword>
<dbReference type="InterPro" id="IPR000160">
    <property type="entry name" value="GGDEF_dom"/>
</dbReference>
<keyword evidence="1" id="KW-1133">Transmembrane helix</keyword>
<organism evidence="3 4">
    <name type="scientific">Paenibacillus gallinarum</name>
    <dbReference type="NCBI Taxonomy" id="2762232"/>
    <lineage>
        <taxon>Bacteria</taxon>
        <taxon>Bacillati</taxon>
        <taxon>Bacillota</taxon>
        <taxon>Bacilli</taxon>
        <taxon>Bacillales</taxon>
        <taxon>Paenibacillaceae</taxon>
        <taxon>Paenibacillus</taxon>
    </lineage>
</organism>
<evidence type="ECO:0000313" key="3">
    <source>
        <dbReference type="EMBL" id="MBD7967700.1"/>
    </source>
</evidence>
<dbReference type="Proteomes" id="UP000608071">
    <property type="component" value="Unassembled WGS sequence"/>
</dbReference>
<reference evidence="3 4" key="1">
    <citation type="submission" date="2020-08" db="EMBL/GenBank/DDBJ databases">
        <title>A Genomic Blueprint of the Chicken Gut Microbiome.</title>
        <authorList>
            <person name="Gilroy R."/>
            <person name="Ravi A."/>
            <person name="Getino M."/>
            <person name="Pursley I."/>
            <person name="Horton D.L."/>
            <person name="Alikhan N.-F."/>
            <person name="Baker D."/>
            <person name="Gharbi K."/>
            <person name="Hall N."/>
            <person name="Watson M."/>
            <person name="Adriaenssens E.M."/>
            <person name="Foster-Nyarko E."/>
            <person name="Jarju S."/>
            <person name="Secka A."/>
            <person name="Antonio M."/>
            <person name="Oren A."/>
            <person name="Chaudhuri R."/>
            <person name="La Ragione R.M."/>
            <person name="Hildebrand F."/>
            <person name="Pallen M.J."/>
        </authorList>
    </citation>
    <scope>NUCLEOTIDE SEQUENCE [LARGE SCALE GENOMIC DNA]</scope>
    <source>
        <strain evidence="3 4">Sa2BVA9</strain>
    </source>
</reference>
<proteinExistence type="predicted"/>
<evidence type="ECO:0000313" key="4">
    <source>
        <dbReference type="Proteomes" id="UP000608071"/>
    </source>
</evidence>
<protein>
    <submittedName>
        <fullName evidence="3">GGDEF domain-containing protein</fullName>
    </submittedName>
</protein>
<sequence length="290" mass="33101">MNLFVRYKAAFGYTLLILLLILQQVGIFMHVSQEQGFTTMELLVSSLSLIALLLGFLVSGGITAVCVFVFMVAYFVWLVTLADANWITLQSFLWIPGSMVVASVIREGLIQQKQLAKRIEDLRLRNPEVDVDTSLGNTEAFKDTLIKQTNLANRYSDQYHFCIAIFKIEFLPLVRETLGSGGYAELLLELSDTIQTHIRYEDYKFYVGKGRFIVIFPLTKKEHLRSLTERIKNALMDVKLLSRKDKELNLIIRSGALVFSKDQFNDYEDFEAVIAALERNAETDLIGEYI</sequence>
<dbReference type="SUPFAM" id="SSF55073">
    <property type="entry name" value="Nucleotide cyclase"/>
    <property type="match status" value="1"/>
</dbReference>
<feature type="transmembrane region" description="Helical" evidence="1">
    <location>
        <begin position="12"/>
        <end position="31"/>
    </location>
</feature>
<accession>A0ABR8SW37</accession>
<feature type="domain" description="GGDEF" evidence="2">
    <location>
        <begin position="159"/>
        <end position="290"/>
    </location>
</feature>
<evidence type="ECO:0000259" key="2">
    <source>
        <dbReference type="PROSITE" id="PS50887"/>
    </source>
</evidence>
<keyword evidence="1" id="KW-0812">Transmembrane</keyword>
<dbReference type="Gene3D" id="3.30.70.270">
    <property type="match status" value="1"/>
</dbReference>
<feature type="transmembrane region" description="Helical" evidence="1">
    <location>
        <begin position="43"/>
        <end position="75"/>
    </location>
</feature>
<dbReference type="EMBL" id="JACSQL010000002">
    <property type="protein sequence ID" value="MBD7967700.1"/>
    <property type="molecule type" value="Genomic_DNA"/>
</dbReference>
<dbReference type="InterPro" id="IPR029787">
    <property type="entry name" value="Nucleotide_cyclase"/>
</dbReference>
<comment type="caution">
    <text evidence="3">The sequence shown here is derived from an EMBL/GenBank/DDBJ whole genome shotgun (WGS) entry which is preliminary data.</text>
</comment>
<keyword evidence="1" id="KW-0472">Membrane</keyword>